<evidence type="ECO:0000313" key="1">
    <source>
        <dbReference type="EMBL" id="QKH39842.1"/>
    </source>
</evidence>
<dbReference type="PANTHER" id="PTHR48228:SF5">
    <property type="entry name" value="ALPHA-METHYLACYL-COA RACEMASE"/>
    <property type="match status" value="1"/>
</dbReference>
<dbReference type="KEGG" id="apes:FOC84_27000"/>
<accession>A0A7D4IE15</accession>
<evidence type="ECO:0000313" key="2">
    <source>
        <dbReference type="Proteomes" id="UP000500970"/>
    </source>
</evidence>
<dbReference type="Pfam" id="PF02515">
    <property type="entry name" value="CoA_transf_3"/>
    <property type="match status" value="1"/>
</dbReference>
<reference evidence="1 2" key="1">
    <citation type="submission" date="2020-05" db="EMBL/GenBank/DDBJ databases">
        <title>FDA dAtabase for Regulatory Grade micrObial Sequences (FDA-ARGOS): Supporting development and validation of Infectious Disease Dx tests.</title>
        <authorList>
            <person name="Sproer C."/>
            <person name="Gronow S."/>
            <person name="Severitt S."/>
            <person name="Schroder I."/>
            <person name="Tallon L."/>
            <person name="Sadzewicz L."/>
            <person name="Zhao X."/>
            <person name="Vavikolanu K."/>
            <person name="Mehta A."/>
            <person name="Aluvathingal J."/>
            <person name="Nadendla S."/>
            <person name="Myers T."/>
            <person name="Yan Y."/>
            <person name="Sichtig H."/>
        </authorList>
    </citation>
    <scope>NUCLEOTIDE SEQUENCE [LARGE SCALE GENOMIC DNA]</scope>
    <source>
        <strain evidence="1 2">FDAARGOS_790</strain>
    </source>
</reference>
<dbReference type="PANTHER" id="PTHR48228">
    <property type="entry name" value="SUCCINYL-COA--D-CITRAMALATE COA-TRANSFERASE"/>
    <property type="match status" value="1"/>
</dbReference>
<proteinExistence type="predicted"/>
<dbReference type="Proteomes" id="UP000500970">
    <property type="component" value="Chromosome"/>
</dbReference>
<dbReference type="SUPFAM" id="SSF89796">
    <property type="entry name" value="CoA-transferase family III (CaiB/BaiF)"/>
    <property type="match status" value="1"/>
</dbReference>
<keyword evidence="2" id="KW-1185">Reference proteome</keyword>
<gene>
    <name evidence="1" type="ORF">FOC84_27000</name>
</gene>
<sequence>MLAGIRIVEISAIGPGPFCAMHLADLGAEVIAVERPAPGEPGAAPAAGNVLNRGKRSVVADIKTQEGREIVLRLIEGADALIEGMRPGVMERLGLGPDVCMQKNPRLVYGRMTGWGQTGPMAQAAGHDNNYISLSGALYYHGGPSEPPSSAITMVGDIGGGALYLAVGILSGILNARATGKGTVVDAAIVDGSAHMMQLLLSSRKKGLVTGPRGENVHDSSHFYATYRCADGEFITIGALEPQFYGLLLEKLGLLEDPRFARQWDRQRWPELQQHLSVVFASKSRDEWRAVLENTDVCFAPVLSPAEAARHPHMISRNVYFETEGHLQARPAPRFDGHARTPGTIPARGQHTAQIVSLLRGDKPDSAWSAGASTDQRA</sequence>
<organism evidence="1 2">
    <name type="scientific">Achromobacter pestifer</name>
    <dbReference type="NCBI Taxonomy" id="1353889"/>
    <lineage>
        <taxon>Bacteria</taxon>
        <taxon>Pseudomonadati</taxon>
        <taxon>Pseudomonadota</taxon>
        <taxon>Betaproteobacteria</taxon>
        <taxon>Burkholderiales</taxon>
        <taxon>Alcaligenaceae</taxon>
        <taxon>Achromobacter</taxon>
    </lineage>
</organism>
<dbReference type="InterPro" id="IPR044855">
    <property type="entry name" value="CoA-Trfase_III_dom3_sf"/>
</dbReference>
<dbReference type="Gene3D" id="3.30.1540.10">
    <property type="entry name" value="formyl-coa transferase, domain 3"/>
    <property type="match status" value="1"/>
</dbReference>
<name>A0A7D4IE15_9BURK</name>
<dbReference type="InterPro" id="IPR023606">
    <property type="entry name" value="CoA-Trfase_III_dom_1_sf"/>
</dbReference>
<dbReference type="AlphaFoldDB" id="A0A7D4IE15"/>
<dbReference type="EMBL" id="CP053985">
    <property type="protein sequence ID" value="QKH39842.1"/>
    <property type="molecule type" value="Genomic_DNA"/>
</dbReference>
<dbReference type="RefSeq" id="WP_173150428.1">
    <property type="nucleotide sequence ID" value="NZ_CP053985.1"/>
</dbReference>
<protein>
    <submittedName>
        <fullName evidence="1">CoA transferase</fullName>
    </submittedName>
</protein>
<dbReference type="GO" id="GO:0016740">
    <property type="term" value="F:transferase activity"/>
    <property type="evidence" value="ECO:0007669"/>
    <property type="project" value="UniProtKB-KW"/>
</dbReference>
<dbReference type="InterPro" id="IPR050509">
    <property type="entry name" value="CoA-transferase_III"/>
</dbReference>
<dbReference type="InterPro" id="IPR003673">
    <property type="entry name" value="CoA-Trfase_fam_III"/>
</dbReference>
<dbReference type="Gene3D" id="3.40.50.10540">
    <property type="entry name" value="Crotonobetainyl-coa:carnitine coa-transferase, domain 1"/>
    <property type="match status" value="1"/>
</dbReference>
<keyword evidence="1" id="KW-0808">Transferase</keyword>